<dbReference type="GO" id="GO:0005524">
    <property type="term" value="F:ATP binding"/>
    <property type="evidence" value="ECO:0007669"/>
    <property type="project" value="UniProtKB-UniRule"/>
</dbReference>
<organism evidence="19 20">
    <name type="scientific">Sinimarinibacterium flocculans</name>
    <dbReference type="NCBI Taxonomy" id="985250"/>
    <lineage>
        <taxon>Bacteria</taxon>
        <taxon>Pseudomonadati</taxon>
        <taxon>Pseudomonadota</taxon>
        <taxon>Gammaproteobacteria</taxon>
        <taxon>Nevskiales</taxon>
        <taxon>Nevskiaceae</taxon>
        <taxon>Sinimarinibacterium</taxon>
    </lineage>
</organism>
<name>A0A318EFI4_9GAMM</name>
<comment type="pathway">
    <text evidence="3">Bacterial outer membrane biogenesis; LPS core biosynthesis.</text>
</comment>
<comment type="similarity">
    <text evidence="14 16">In the N-terminal section; belongs to the carbohydrate kinase PfkB family.</text>
</comment>
<dbReference type="EC" id="2.7.7.70" evidence="16"/>
<evidence type="ECO:0000256" key="10">
    <source>
        <dbReference type="ARBA" id="ARBA00023268"/>
    </source>
</evidence>
<dbReference type="InterPro" id="IPR023030">
    <property type="entry name" value="Bifunc_HldE"/>
</dbReference>
<keyword evidence="5 16" id="KW-0808">Transferase</keyword>
<dbReference type="GO" id="GO:0033786">
    <property type="term" value="F:heptose-1-phosphate adenylyltransferase activity"/>
    <property type="evidence" value="ECO:0007669"/>
    <property type="project" value="UniProtKB-UniRule"/>
</dbReference>
<keyword evidence="7 16" id="KW-0547">Nucleotide-binding</keyword>
<dbReference type="GO" id="GO:0005829">
    <property type="term" value="C:cytosol"/>
    <property type="evidence" value="ECO:0007669"/>
    <property type="project" value="TreeGrafter"/>
</dbReference>
<feature type="active site" evidence="16">
    <location>
        <position position="267"/>
    </location>
</feature>
<evidence type="ECO:0000256" key="4">
    <source>
        <dbReference type="ARBA" id="ARBA00011738"/>
    </source>
</evidence>
<comment type="subunit">
    <text evidence="4 16">Homodimer.</text>
</comment>
<evidence type="ECO:0000256" key="13">
    <source>
        <dbReference type="ARBA" id="ARBA00052873"/>
    </source>
</evidence>
<dbReference type="PANTHER" id="PTHR46969">
    <property type="entry name" value="BIFUNCTIONAL PROTEIN HLDE"/>
    <property type="match status" value="1"/>
</dbReference>
<evidence type="ECO:0000313" key="20">
    <source>
        <dbReference type="Proteomes" id="UP000248330"/>
    </source>
</evidence>
<dbReference type="EMBL" id="QICN01000001">
    <property type="protein sequence ID" value="PXV71028.1"/>
    <property type="molecule type" value="Genomic_DNA"/>
</dbReference>
<dbReference type="HAMAP" id="MF_01603">
    <property type="entry name" value="HldE"/>
    <property type="match status" value="1"/>
</dbReference>
<comment type="function">
    <text evidence="2 16">Catalyzes the ADP transfer from ATP to D-glycero-beta-D-manno-heptose 1-phosphate, yielding ADP-D-glycero-beta-D-manno-heptose.</text>
</comment>
<dbReference type="GO" id="GO:0009244">
    <property type="term" value="P:lipopolysaccharide core region biosynthetic process"/>
    <property type="evidence" value="ECO:0007669"/>
    <property type="project" value="UniProtKB-UniPathway"/>
</dbReference>
<dbReference type="GO" id="GO:0033785">
    <property type="term" value="F:heptose 7-phosphate kinase activity"/>
    <property type="evidence" value="ECO:0007669"/>
    <property type="project" value="UniProtKB-UniRule"/>
</dbReference>
<dbReference type="InterPro" id="IPR029056">
    <property type="entry name" value="Ribokinase-like"/>
</dbReference>
<dbReference type="InterPro" id="IPR014729">
    <property type="entry name" value="Rossmann-like_a/b/a_fold"/>
</dbReference>
<feature type="domain" description="Carbohydrate kinase PfkB" evidence="17">
    <location>
        <begin position="11"/>
        <end position="305"/>
    </location>
</feature>
<dbReference type="CDD" id="cd01172">
    <property type="entry name" value="RfaE_like"/>
    <property type="match status" value="1"/>
</dbReference>
<dbReference type="FunFam" id="3.40.50.620:FF:000028">
    <property type="entry name" value="Bifunctional protein HldE"/>
    <property type="match status" value="1"/>
</dbReference>
<evidence type="ECO:0000259" key="17">
    <source>
        <dbReference type="Pfam" id="PF00294"/>
    </source>
</evidence>
<dbReference type="NCBIfam" id="TIGR02199">
    <property type="entry name" value="rfaE_dom_II"/>
    <property type="match status" value="1"/>
</dbReference>
<keyword evidence="20" id="KW-1185">Reference proteome</keyword>
<evidence type="ECO:0000259" key="18">
    <source>
        <dbReference type="Pfam" id="PF01467"/>
    </source>
</evidence>
<accession>A0A318EFI4</accession>
<dbReference type="InterPro" id="IPR011611">
    <property type="entry name" value="PfkB_dom"/>
</dbReference>
<comment type="pathway">
    <text evidence="16">Nucleotide-sugar biosynthesis; ADP-L-glycero-beta-D-manno-heptose biosynthesis; ADP-L-glycero-beta-D-manno-heptose from D-glycero-beta-D-manno-heptose 7-phosphate: step 1/4.</text>
</comment>
<dbReference type="Gene3D" id="3.40.1190.20">
    <property type="match status" value="1"/>
</dbReference>
<evidence type="ECO:0000256" key="14">
    <source>
        <dbReference type="ARBA" id="ARBA00060955"/>
    </source>
</evidence>
<dbReference type="AlphaFoldDB" id="A0A318EFI4"/>
<dbReference type="Pfam" id="PF01467">
    <property type="entry name" value="CTP_transf_like"/>
    <property type="match status" value="1"/>
</dbReference>
<evidence type="ECO:0000256" key="6">
    <source>
        <dbReference type="ARBA" id="ARBA00022695"/>
    </source>
</evidence>
<dbReference type="EC" id="2.7.1.167" evidence="16"/>
<evidence type="ECO:0000256" key="12">
    <source>
        <dbReference type="ARBA" id="ARBA00047428"/>
    </source>
</evidence>
<feature type="region of interest" description="Ribokinase" evidence="16">
    <location>
        <begin position="1"/>
        <end position="322"/>
    </location>
</feature>
<evidence type="ECO:0000256" key="15">
    <source>
        <dbReference type="ARBA" id="ARBA00061122"/>
    </source>
</evidence>
<reference evidence="19 20" key="1">
    <citation type="submission" date="2018-04" db="EMBL/GenBank/DDBJ databases">
        <title>Genomic Encyclopedia of Type Strains, Phase IV (KMG-IV): sequencing the most valuable type-strain genomes for metagenomic binning, comparative biology and taxonomic classification.</title>
        <authorList>
            <person name="Goeker M."/>
        </authorList>
    </citation>
    <scope>NUCLEOTIDE SEQUENCE [LARGE SCALE GENOMIC DNA]</scope>
    <source>
        <strain evidence="19 20">DSM 104150</strain>
    </source>
</reference>
<dbReference type="UniPathway" id="UPA00356">
    <property type="reaction ID" value="UER00437"/>
</dbReference>
<comment type="pathway">
    <text evidence="16">Nucleotide-sugar biosynthesis; ADP-L-glycero-beta-D-manno-heptose biosynthesis; ADP-L-glycero-beta-D-manno-heptose from D-glycero-beta-D-manno-heptose 7-phosphate: step 3/4.</text>
</comment>
<keyword evidence="6 16" id="KW-0548">Nucleotidyltransferase</keyword>
<feature type="domain" description="Cytidyltransferase-like" evidence="18">
    <location>
        <begin position="346"/>
        <end position="437"/>
    </location>
</feature>
<evidence type="ECO:0000313" key="19">
    <source>
        <dbReference type="EMBL" id="PXV71028.1"/>
    </source>
</evidence>
<dbReference type="GO" id="GO:0097171">
    <property type="term" value="P:ADP-L-glycero-beta-D-manno-heptose biosynthetic process"/>
    <property type="evidence" value="ECO:0007669"/>
    <property type="project" value="UniProtKB-UniPathway"/>
</dbReference>
<keyword evidence="11 16" id="KW-0119">Carbohydrate metabolism</keyword>
<evidence type="ECO:0000256" key="1">
    <source>
        <dbReference type="ARBA" id="ARBA00002319"/>
    </source>
</evidence>
<comment type="catalytic activity">
    <reaction evidence="12 16">
        <text>D-glycero-beta-D-manno-heptose 1-phosphate + ATP + H(+) = ADP-D-glycero-beta-D-manno-heptose + diphosphate</text>
        <dbReference type="Rhea" id="RHEA:27465"/>
        <dbReference type="ChEBI" id="CHEBI:15378"/>
        <dbReference type="ChEBI" id="CHEBI:30616"/>
        <dbReference type="ChEBI" id="CHEBI:33019"/>
        <dbReference type="ChEBI" id="CHEBI:59967"/>
        <dbReference type="ChEBI" id="CHEBI:61593"/>
        <dbReference type="EC" id="2.7.7.70"/>
    </reaction>
</comment>
<evidence type="ECO:0000256" key="8">
    <source>
        <dbReference type="ARBA" id="ARBA00022777"/>
    </source>
</evidence>
<keyword evidence="9 16" id="KW-0067">ATP-binding</keyword>
<dbReference type="Pfam" id="PF00294">
    <property type="entry name" value="PfkB"/>
    <property type="match status" value="1"/>
</dbReference>
<dbReference type="Proteomes" id="UP000248330">
    <property type="component" value="Unassembled WGS sequence"/>
</dbReference>
<dbReference type="NCBIfam" id="TIGR02198">
    <property type="entry name" value="rfaE_dom_I"/>
    <property type="match status" value="1"/>
</dbReference>
<comment type="catalytic activity">
    <reaction evidence="13 16">
        <text>D-glycero-beta-D-manno-heptose 7-phosphate + ATP = D-glycero-beta-D-manno-heptose 1,7-bisphosphate + ADP + H(+)</text>
        <dbReference type="Rhea" id="RHEA:27473"/>
        <dbReference type="ChEBI" id="CHEBI:15378"/>
        <dbReference type="ChEBI" id="CHEBI:30616"/>
        <dbReference type="ChEBI" id="CHEBI:60204"/>
        <dbReference type="ChEBI" id="CHEBI:60208"/>
        <dbReference type="ChEBI" id="CHEBI:456216"/>
        <dbReference type="EC" id="2.7.1.167"/>
    </reaction>
</comment>
<comment type="function">
    <text evidence="1 16">Catalyzes the phosphorylation of D-glycero-D-manno-heptose 7-phosphate at the C-1 position to selectively form D-glycero-beta-D-manno-heptose-1,7-bisphosphate.</text>
</comment>
<dbReference type="NCBIfam" id="TIGR00125">
    <property type="entry name" value="cyt_tran_rel"/>
    <property type="match status" value="1"/>
</dbReference>
<dbReference type="GO" id="GO:0016773">
    <property type="term" value="F:phosphotransferase activity, alcohol group as acceptor"/>
    <property type="evidence" value="ECO:0007669"/>
    <property type="project" value="InterPro"/>
</dbReference>
<comment type="caution">
    <text evidence="19">The sequence shown here is derived from an EMBL/GenBank/DDBJ whole genome shotgun (WGS) entry which is preliminary data.</text>
</comment>
<dbReference type="RefSeq" id="WP_110263187.1">
    <property type="nucleotide sequence ID" value="NZ_CAWNXA010000001.1"/>
</dbReference>
<proteinExistence type="inferred from homology"/>
<dbReference type="OrthoDB" id="9802794at2"/>
<dbReference type="PROSITE" id="PS00583">
    <property type="entry name" value="PFKB_KINASES_1"/>
    <property type="match status" value="1"/>
</dbReference>
<dbReference type="UniPathway" id="UPA00958"/>
<dbReference type="Gene3D" id="3.40.50.620">
    <property type="entry name" value="HUPs"/>
    <property type="match status" value="1"/>
</dbReference>
<dbReference type="InterPro" id="IPR011914">
    <property type="entry name" value="RfaE_dom_II"/>
</dbReference>
<dbReference type="FunFam" id="3.40.1190.20:FF:000002">
    <property type="entry name" value="Bifunctional protein HldE"/>
    <property type="match status" value="1"/>
</dbReference>
<feature type="region of interest" description="Cytidylyltransferase" evidence="16">
    <location>
        <begin position="346"/>
        <end position="475"/>
    </location>
</feature>
<protein>
    <recommendedName>
        <fullName evidence="16">Bifunctional protein HldE</fullName>
    </recommendedName>
    <domain>
        <recommendedName>
            <fullName evidence="16">D-beta-D-heptose 7-phosphate kinase</fullName>
            <ecNumber evidence="16">2.7.1.167</ecNumber>
        </recommendedName>
        <alternativeName>
            <fullName evidence="16">D-beta-D-heptose 7-phosphotransferase</fullName>
        </alternativeName>
        <alternativeName>
            <fullName evidence="16">D-glycero-beta-D-manno-heptose-7-phosphate kinase</fullName>
        </alternativeName>
    </domain>
    <domain>
        <recommendedName>
            <fullName evidence="16">D-beta-D-heptose 1-phosphate adenylyltransferase</fullName>
            <ecNumber evidence="16">2.7.7.70</ecNumber>
        </recommendedName>
        <alternativeName>
            <fullName evidence="16">D-glycero-beta-D-manno-heptose 1-phosphate adenylyltransferase</fullName>
        </alternativeName>
    </domain>
</protein>
<dbReference type="InterPro" id="IPR011913">
    <property type="entry name" value="RfaE_dom_I"/>
</dbReference>
<evidence type="ECO:0000256" key="3">
    <source>
        <dbReference type="ARBA" id="ARBA00004713"/>
    </source>
</evidence>
<evidence type="ECO:0000256" key="2">
    <source>
        <dbReference type="ARBA" id="ARBA00003753"/>
    </source>
</evidence>
<evidence type="ECO:0000256" key="7">
    <source>
        <dbReference type="ARBA" id="ARBA00022741"/>
    </source>
</evidence>
<sequence length="475" mass="50065">MRTSPPDFSRARVLVVGDVMLDRYWTGPVQRISPEAPVPVVRVRADHVRAGGAANVALNVASLGARVRLIGVVGRDEAARQLDEALDGTGIAAEWIRTERLPTITKLRVLSRNQQLLRMDFEEALDVAGAFDREALRDLFEQRLADCDVVVCSDYGKGTLSDVADLIAAARAAGKPVLVDPKGTDYARYAGASLLTPNVAELEAVAGAARDEADLLGRAEALQARLGLDGLLLTRSEKGLSLLRSAQAPLHLPAVAREVFDVTGAGDTVIATLAAALAAGVELPEACRLANLAAGVVVGKLGTASVSVAELDAALHPQGLDAAVLDEPALLARVAAEREKGRRIVVTNGCFDLLHVGHVKYLEAARALGDLLIVAVNDDDSVRRLKGPSRPVNACADRMRVLAALRSVDCVVPFAEDTPARLIASVLPDVLVKGGDYRPEQIAGHDVVTASGGEVVVLDFHAGYSTTGMLERAKS</sequence>
<dbReference type="InterPro" id="IPR004821">
    <property type="entry name" value="Cyt_trans-like"/>
</dbReference>
<dbReference type="InterPro" id="IPR002173">
    <property type="entry name" value="Carboh/pur_kinase_PfkB_CS"/>
</dbReference>
<evidence type="ECO:0000256" key="9">
    <source>
        <dbReference type="ARBA" id="ARBA00022840"/>
    </source>
</evidence>
<dbReference type="SUPFAM" id="SSF52374">
    <property type="entry name" value="Nucleotidylyl transferase"/>
    <property type="match status" value="1"/>
</dbReference>
<evidence type="ECO:0000256" key="16">
    <source>
        <dbReference type="HAMAP-Rule" id="MF_01603"/>
    </source>
</evidence>
<comment type="similarity">
    <text evidence="15 16">In the C-terminal section; belongs to the cytidylyltransferase family.</text>
</comment>
<evidence type="ECO:0000256" key="5">
    <source>
        <dbReference type="ARBA" id="ARBA00022679"/>
    </source>
</evidence>
<keyword evidence="8 16" id="KW-0418">Kinase</keyword>
<dbReference type="NCBIfam" id="NF008454">
    <property type="entry name" value="PRK11316.1"/>
    <property type="match status" value="1"/>
</dbReference>
<gene>
    <name evidence="16" type="primary">hldE</name>
    <name evidence="19" type="ORF">C8D93_10166</name>
</gene>
<keyword evidence="10 16" id="KW-0511">Multifunctional enzyme</keyword>
<feature type="binding site" evidence="16">
    <location>
        <begin position="198"/>
        <end position="201"/>
    </location>
    <ligand>
        <name>ATP</name>
        <dbReference type="ChEBI" id="CHEBI:30616"/>
    </ligand>
</feature>
<dbReference type="PANTHER" id="PTHR46969:SF1">
    <property type="entry name" value="BIFUNCTIONAL PROTEIN HLDE"/>
    <property type="match status" value="1"/>
</dbReference>
<evidence type="ECO:0000256" key="11">
    <source>
        <dbReference type="ARBA" id="ARBA00023277"/>
    </source>
</evidence>
<dbReference type="SUPFAM" id="SSF53613">
    <property type="entry name" value="Ribokinase-like"/>
    <property type="match status" value="1"/>
</dbReference>